<dbReference type="EMBL" id="FNEK01000016">
    <property type="protein sequence ID" value="SDJ37586.1"/>
    <property type="molecule type" value="Genomic_DNA"/>
</dbReference>
<dbReference type="InterPro" id="IPR029052">
    <property type="entry name" value="Metallo-depent_PP-like"/>
</dbReference>
<dbReference type="PANTHER" id="PTHR34990">
    <property type="entry name" value="UDP-2,3-DIACYLGLUCOSAMINE HYDROLASE-RELATED"/>
    <property type="match status" value="1"/>
</dbReference>
<protein>
    <recommendedName>
        <fullName evidence="4">Calcineurin-like phosphoesterase superfamily domain-containing protein</fullName>
    </recommendedName>
</protein>
<dbReference type="AlphaFoldDB" id="A0A1G8T7P6"/>
<accession>A0A1G8T7P6</accession>
<dbReference type="GO" id="GO:0009245">
    <property type="term" value="P:lipid A biosynthetic process"/>
    <property type="evidence" value="ECO:0007669"/>
    <property type="project" value="TreeGrafter"/>
</dbReference>
<proteinExistence type="predicted"/>
<evidence type="ECO:0000313" key="3">
    <source>
        <dbReference type="Proteomes" id="UP000199382"/>
    </source>
</evidence>
<name>A0A1G8T7P6_9RHOB</name>
<keyword evidence="3" id="KW-1185">Reference proteome</keyword>
<dbReference type="PANTHER" id="PTHR34990:SF2">
    <property type="entry name" value="BLL8164 PROTEIN"/>
    <property type="match status" value="1"/>
</dbReference>
<dbReference type="GO" id="GO:0016020">
    <property type="term" value="C:membrane"/>
    <property type="evidence" value="ECO:0007669"/>
    <property type="project" value="GOC"/>
</dbReference>
<evidence type="ECO:0000313" key="2">
    <source>
        <dbReference type="EMBL" id="SDJ37586.1"/>
    </source>
</evidence>
<dbReference type="SUPFAM" id="SSF56300">
    <property type="entry name" value="Metallo-dependent phosphatases"/>
    <property type="match status" value="1"/>
</dbReference>
<gene>
    <name evidence="2" type="ORF">SAMN04488026_101666</name>
</gene>
<dbReference type="GO" id="GO:0008758">
    <property type="term" value="F:UDP-2,3-diacylglucosamine hydrolase activity"/>
    <property type="evidence" value="ECO:0007669"/>
    <property type="project" value="TreeGrafter"/>
</dbReference>
<evidence type="ECO:0008006" key="4">
    <source>
        <dbReference type="Google" id="ProtNLM"/>
    </source>
</evidence>
<dbReference type="RefSeq" id="WP_244520672.1">
    <property type="nucleotide sequence ID" value="NZ_FNEK01000016.1"/>
</dbReference>
<dbReference type="STRING" id="571298.SAMN04488026_101666"/>
<evidence type="ECO:0000256" key="1">
    <source>
        <dbReference type="SAM" id="MobiDB-lite"/>
    </source>
</evidence>
<dbReference type="Proteomes" id="UP000199382">
    <property type="component" value="Unassembled WGS sequence"/>
</dbReference>
<dbReference type="InterPro" id="IPR043461">
    <property type="entry name" value="LpxH-like"/>
</dbReference>
<feature type="region of interest" description="Disordered" evidence="1">
    <location>
        <begin position="100"/>
        <end position="132"/>
    </location>
</feature>
<reference evidence="2 3" key="1">
    <citation type="submission" date="2016-10" db="EMBL/GenBank/DDBJ databases">
        <authorList>
            <person name="de Groot N.N."/>
        </authorList>
    </citation>
    <scope>NUCLEOTIDE SEQUENCE [LARGE SCALE GENOMIC DNA]</scope>
    <source>
        <strain evidence="2 3">DSM 25294</strain>
    </source>
</reference>
<sequence length="213" mass="23752">MPGRASAQLPDLAQPEDQHARRLWSGQYWSLSKWTKQQVTQPVIFIGRCEEVLADDARRGGYDDVICGHVHHANICQIDDITYVNTGDWVKNCTAVVDDADGARGSSTGRHTSRANGCRPENLPAKGHENAGNSLLHETSEQRIRMTRADMITDQIHDAVNQNAAPSWDGLMERAFGQLFRGLVHAQIWEDLVVGMAALRTRVSAIRRACRNR</sequence>
<organism evidence="2 3">
    <name type="scientific">Aliiruegeria lutimaris</name>
    <dbReference type="NCBI Taxonomy" id="571298"/>
    <lineage>
        <taxon>Bacteria</taxon>
        <taxon>Pseudomonadati</taxon>
        <taxon>Pseudomonadota</taxon>
        <taxon>Alphaproteobacteria</taxon>
        <taxon>Rhodobacterales</taxon>
        <taxon>Roseobacteraceae</taxon>
        <taxon>Aliiruegeria</taxon>
    </lineage>
</organism>